<gene>
    <name evidence="3" type="ORF">IAB06_04120</name>
</gene>
<name>A0A9D1MPQ3_9FIRM</name>
<sequence>MSLLLLSAVTLIKIIPYVVLIFLPFRKYFRYSLTHTSLLTLLFITTTIAVSYYVLPSGSTLLEWRLFYLISISIFGLLLSITIIRTNLFKILFNFFVVLCYLKDFDYYSLYLQSYIFSNWHFGIDIGAMIFCNLLLLLFTFPFMWLFMTELMTPLVENENQDASWGFLWTIPFIFYMLYRVGMTPGDYLTTAFLFSKNSLPYHLVGTTATFLSFTMILKMLKSSEANAALNHKLATADLRLDLQRKEYQRLTKAIDDTRQAKHDLRHHFIVLKHFLTKNDLPALSEYLNNYIKALDQTIALNICSNTAGNAIIQYYYNLALNKDIAMNIDVNIPATLAIEEDDLSVLLGNIFENALEACERQTSNTKFIKVKADTLGDNMFVLTVKNSFDHVILLSEQGFISSKRDNEGIGTESIKNIAERYNGIAKFTYHNNIFETSVFLNPTSLSSK</sequence>
<feature type="domain" description="Sensor histidine kinase NatK-like C-terminal" evidence="2">
    <location>
        <begin position="343"/>
        <end position="441"/>
    </location>
</feature>
<comment type="caution">
    <text evidence="3">The sequence shown here is derived from an EMBL/GenBank/DDBJ whole genome shotgun (WGS) entry which is preliminary data.</text>
</comment>
<keyword evidence="1" id="KW-0812">Transmembrane</keyword>
<dbReference type="AlphaFoldDB" id="A0A9D1MPQ3"/>
<dbReference type="Proteomes" id="UP000824099">
    <property type="component" value="Unassembled WGS sequence"/>
</dbReference>
<feature type="transmembrane region" description="Helical" evidence="1">
    <location>
        <begin position="91"/>
        <end position="110"/>
    </location>
</feature>
<protein>
    <submittedName>
        <fullName evidence="3">Sensor histidine kinase</fullName>
    </submittedName>
</protein>
<feature type="transmembrane region" description="Helical" evidence="1">
    <location>
        <begin position="202"/>
        <end position="221"/>
    </location>
</feature>
<keyword evidence="3" id="KW-0418">Kinase</keyword>
<organism evidence="3 4">
    <name type="scientific">Candidatus Avacidaminococcus intestinavium</name>
    <dbReference type="NCBI Taxonomy" id="2840684"/>
    <lineage>
        <taxon>Bacteria</taxon>
        <taxon>Bacillati</taxon>
        <taxon>Bacillota</taxon>
        <taxon>Negativicutes</taxon>
        <taxon>Acidaminococcales</taxon>
        <taxon>Acidaminococcaceae</taxon>
        <taxon>Acidaminococcaceae incertae sedis</taxon>
        <taxon>Candidatus Avacidaminococcus</taxon>
    </lineage>
</organism>
<accession>A0A9D1MPQ3</accession>
<keyword evidence="3" id="KW-0808">Transferase</keyword>
<dbReference type="CDD" id="cd16935">
    <property type="entry name" value="HATPase_AgrC-ComD-like"/>
    <property type="match status" value="1"/>
</dbReference>
<evidence type="ECO:0000259" key="2">
    <source>
        <dbReference type="Pfam" id="PF14501"/>
    </source>
</evidence>
<dbReference type="SUPFAM" id="SSF55874">
    <property type="entry name" value="ATPase domain of HSP90 chaperone/DNA topoisomerase II/histidine kinase"/>
    <property type="match status" value="1"/>
</dbReference>
<dbReference type="InterPro" id="IPR032834">
    <property type="entry name" value="NatK-like_C"/>
</dbReference>
<evidence type="ECO:0000256" key="1">
    <source>
        <dbReference type="SAM" id="Phobius"/>
    </source>
</evidence>
<dbReference type="InterPro" id="IPR036890">
    <property type="entry name" value="HATPase_C_sf"/>
</dbReference>
<evidence type="ECO:0000313" key="4">
    <source>
        <dbReference type="Proteomes" id="UP000824099"/>
    </source>
</evidence>
<dbReference type="GO" id="GO:0042802">
    <property type="term" value="F:identical protein binding"/>
    <property type="evidence" value="ECO:0007669"/>
    <property type="project" value="TreeGrafter"/>
</dbReference>
<dbReference type="Gene3D" id="3.30.565.10">
    <property type="entry name" value="Histidine kinase-like ATPase, C-terminal domain"/>
    <property type="match status" value="1"/>
</dbReference>
<proteinExistence type="predicted"/>
<feature type="transmembrane region" description="Helical" evidence="1">
    <location>
        <begin position="66"/>
        <end position="84"/>
    </location>
</feature>
<reference evidence="3" key="2">
    <citation type="journal article" date="2021" name="PeerJ">
        <title>Extensive microbial diversity within the chicken gut microbiome revealed by metagenomics and culture.</title>
        <authorList>
            <person name="Gilroy R."/>
            <person name="Ravi A."/>
            <person name="Getino M."/>
            <person name="Pursley I."/>
            <person name="Horton D.L."/>
            <person name="Alikhan N.F."/>
            <person name="Baker D."/>
            <person name="Gharbi K."/>
            <person name="Hall N."/>
            <person name="Watson M."/>
            <person name="Adriaenssens E.M."/>
            <person name="Foster-Nyarko E."/>
            <person name="Jarju S."/>
            <person name="Secka A."/>
            <person name="Antonio M."/>
            <person name="Oren A."/>
            <person name="Chaudhuri R.R."/>
            <person name="La Ragione R."/>
            <person name="Hildebrand F."/>
            <person name="Pallen M.J."/>
        </authorList>
    </citation>
    <scope>NUCLEOTIDE SEQUENCE</scope>
    <source>
        <strain evidence="3">CHK160-1198</strain>
    </source>
</reference>
<feature type="transmembrane region" description="Helical" evidence="1">
    <location>
        <begin position="165"/>
        <end position="182"/>
    </location>
</feature>
<feature type="transmembrane region" description="Helical" evidence="1">
    <location>
        <begin position="122"/>
        <end position="145"/>
    </location>
</feature>
<dbReference type="EMBL" id="DVNI01000061">
    <property type="protein sequence ID" value="HIU64211.1"/>
    <property type="molecule type" value="Genomic_DNA"/>
</dbReference>
<keyword evidence="1" id="KW-0472">Membrane</keyword>
<dbReference type="PANTHER" id="PTHR40448:SF1">
    <property type="entry name" value="TWO-COMPONENT SENSOR HISTIDINE KINASE"/>
    <property type="match status" value="1"/>
</dbReference>
<dbReference type="PANTHER" id="PTHR40448">
    <property type="entry name" value="TWO-COMPONENT SENSOR HISTIDINE KINASE"/>
    <property type="match status" value="1"/>
</dbReference>
<evidence type="ECO:0000313" key="3">
    <source>
        <dbReference type="EMBL" id="HIU64211.1"/>
    </source>
</evidence>
<feature type="transmembrane region" description="Helical" evidence="1">
    <location>
        <begin position="6"/>
        <end position="25"/>
    </location>
</feature>
<feature type="transmembrane region" description="Helical" evidence="1">
    <location>
        <begin position="37"/>
        <end position="54"/>
    </location>
</feature>
<keyword evidence="1" id="KW-1133">Transmembrane helix</keyword>
<dbReference type="Pfam" id="PF14501">
    <property type="entry name" value="HATPase_c_5"/>
    <property type="match status" value="1"/>
</dbReference>
<reference evidence="3" key="1">
    <citation type="submission" date="2020-10" db="EMBL/GenBank/DDBJ databases">
        <authorList>
            <person name="Gilroy R."/>
        </authorList>
    </citation>
    <scope>NUCLEOTIDE SEQUENCE</scope>
    <source>
        <strain evidence="3">CHK160-1198</strain>
    </source>
</reference>
<dbReference type="GO" id="GO:0016301">
    <property type="term" value="F:kinase activity"/>
    <property type="evidence" value="ECO:0007669"/>
    <property type="project" value="UniProtKB-KW"/>
</dbReference>